<dbReference type="EMBL" id="AKGD01000001">
    <property type="protein sequence ID" value="EIT70625.1"/>
    <property type="molecule type" value="Genomic_DNA"/>
</dbReference>
<dbReference type="STRING" id="1172194.WQQ_07620"/>
<protein>
    <submittedName>
        <fullName evidence="2">Uncharacterized protein</fullName>
    </submittedName>
</protein>
<comment type="caution">
    <text evidence="2">The sequence shown here is derived from an EMBL/GenBank/DDBJ whole genome shotgun (WGS) entry which is preliminary data.</text>
</comment>
<feature type="region of interest" description="Disordered" evidence="1">
    <location>
        <begin position="1"/>
        <end position="22"/>
    </location>
</feature>
<evidence type="ECO:0000313" key="3">
    <source>
        <dbReference type="Proteomes" id="UP000003704"/>
    </source>
</evidence>
<keyword evidence="3" id="KW-1185">Reference proteome</keyword>
<name>I8TAA9_9GAMM</name>
<organism evidence="2 3">
    <name type="scientific">Hydrocarboniphaga effusa AP103</name>
    <dbReference type="NCBI Taxonomy" id="1172194"/>
    <lineage>
        <taxon>Bacteria</taxon>
        <taxon>Pseudomonadati</taxon>
        <taxon>Pseudomonadota</taxon>
        <taxon>Gammaproteobacteria</taxon>
        <taxon>Nevskiales</taxon>
        <taxon>Nevskiaceae</taxon>
        <taxon>Hydrocarboniphaga</taxon>
    </lineage>
</organism>
<gene>
    <name evidence="2" type="ORF">WQQ_07620</name>
</gene>
<dbReference type="Proteomes" id="UP000003704">
    <property type="component" value="Unassembled WGS sequence"/>
</dbReference>
<accession>I8TAA9</accession>
<proteinExistence type="predicted"/>
<evidence type="ECO:0000313" key="2">
    <source>
        <dbReference type="EMBL" id="EIT70625.1"/>
    </source>
</evidence>
<sequence>MKDTLVRVPAAESRSVGKSSPTCQADHLARLELQAEI</sequence>
<evidence type="ECO:0000256" key="1">
    <source>
        <dbReference type="SAM" id="MobiDB-lite"/>
    </source>
</evidence>
<dbReference type="AlphaFoldDB" id="I8TAA9"/>
<reference evidence="2 3" key="1">
    <citation type="journal article" date="2012" name="J. Bacteriol.">
        <title>Genome Sequence of n-Alkane-Degrading Hydrocarboniphaga effusa Strain AP103T (ATCC BAA-332T).</title>
        <authorList>
            <person name="Chang H.K."/>
            <person name="Zylstra G.J."/>
            <person name="Chae J.C."/>
        </authorList>
    </citation>
    <scope>NUCLEOTIDE SEQUENCE [LARGE SCALE GENOMIC DNA]</scope>
    <source>
        <strain evidence="2 3">AP103</strain>
    </source>
</reference>